<comment type="caution">
    <text evidence="1">The sequence shown here is derived from an EMBL/GenBank/DDBJ whole genome shotgun (WGS) entry which is preliminary data.</text>
</comment>
<protein>
    <submittedName>
        <fullName evidence="1">Uncharacterized protein</fullName>
    </submittedName>
</protein>
<dbReference type="EMBL" id="CAMXCT010005802">
    <property type="protein sequence ID" value="CAI4013308.1"/>
    <property type="molecule type" value="Genomic_DNA"/>
</dbReference>
<evidence type="ECO:0000313" key="2">
    <source>
        <dbReference type="EMBL" id="CAL1166683.1"/>
    </source>
</evidence>
<dbReference type="AlphaFoldDB" id="A0A9P1DR79"/>
<organism evidence="1">
    <name type="scientific">Cladocopium goreaui</name>
    <dbReference type="NCBI Taxonomy" id="2562237"/>
    <lineage>
        <taxon>Eukaryota</taxon>
        <taxon>Sar</taxon>
        <taxon>Alveolata</taxon>
        <taxon>Dinophyceae</taxon>
        <taxon>Suessiales</taxon>
        <taxon>Symbiodiniaceae</taxon>
        <taxon>Cladocopium</taxon>
    </lineage>
</organism>
<accession>A0A9P1DR79</accession>
<reference evidence="2" key="2">
    <citation type="submission" date="2024-04" db="EMBL/GenBank/DDBJ databases">
        <authorList>
            <person name="Chen Y."/>
            <person name="Shah S."/>
            <person name="Dougan E. K."/>
            <person name="Thang M."/>
            <person name="Chan C."/>
        </authorList>
    </citation>
    <scope>NUCLEOTIDE SEQUENCE [LARGE SCALE GENOMIC DNA]</scope>
</reference>
<keyword evidence="3" id="KW-1185">Reference proteome</keyword>
<name>A0A9P1DR79_9DINO</name>
<sequence length="49" mass="5414">MFVEDGAKNSHSEISWIDDQSAEQKAMKVCVCPEKFALLAHLCQYAAVA</sequence>
<evidence type="ECO:0000313" key="1">
    <source>
        <dbReference type="EMBL" id="CAI4013308.1"/>
    </source>
</evidence>
<proteinExistence type="predicted"/>
<dbReference type="EMBL" id="CAMXCT030005802">
    <property type="protein sequence ID" value="CAL4800620.1"/>
    <property type="molecule type" value="Genomic_DNA"/>
</dbReference>
<dbReference type="EMBL" id="CAMXCT020005802">
    <property type="protein sequence ID" value="CAL1166683.1"/>
    <property type="molecule type" value="Genomic_DNA"/>
</dbReference>
<reference evidence="1" key="1">
    <citation type="submission" date="2022-10" db="EMBL/GenBank/DDBJ databases">
        <authorList>
            <person name="Chen Y."/>
            <person name="Dougan E. K."/>
            <person name="Chan C."/>
            <person name="Rhodes N."/>
            <person name="Thang M."/>
        </authorList>
    </citation>
    <scope>NUCLEOTIDE SEQUENCE</scope>
</reference>
<dbReference type="Proteomes" id="UP001152797">
    <property type="component" value="Unassembled WGS sequence"/>
</dbReference>
<gene>
    <name evidence="1" type="ORF">C1SCF055_LOCUS38296</name>
</gene>
<evidence type="ECO:0000313" key="3">
    <source>
        <dbReference type="Proteomes" id="UP001152797"/>
    </source>
</evidence>